<dbReference type="Proteomes" id="UP000632154">
    <property type="component" value="Unassembled WGS sequence"/>
</dbReference>
<dbReference type="HAMAP" id="MF_01022">
    <property type="entry name" value="Bifunc_HisB"/>
    <property type="match status" value="1"/>
</dbReference>
<evidence type="ECO:0000256" key="8">
    <source>
        <dbReference type="ARBA" id="ARBA00023239"/>
    </source>
</evidence>
<dbReference type="InterPro" id="IPR020565">
    <property type="entry name" value="ImidazoleglycerP_deHydtase_CS"/>
</dbReference>
<dbReference type="PANTHER" id="PTHR23133:SF2">
    <property type="entry name" value="IMIDAZOLEGLYCEROL-PHOSPHATE DEHYDRATASE"/>
    <property type="match status" value="1"/>
</dbReference>
<keyword evidence="10" id="KW-0862">Zinc</keyword>
<protein>
    <recommendedName>
        <fullName evidence="10">Histidine biosynthesis bifunctional protein HisB</fullName>
    </recommendedName>
    <domain>
        <recommendedName>
            <fullName evidence="10">Histidinol-phosphatase</fullName>
            <ecNumber evidence="10">3.1.3.15</ecNumber>
        </recommendedName>
    </domain>
    <domain>
        <recommendedName>
            <fullName evidence="10">Imidazoleglycerol-phosphate dehydratase</fullName>
            <shortName evidence="10">IGPD</shortName>
            <ecNumber evidence="10">4.2.1.19</ecNumber>
        </recommendedName>
    </domain>
</protein>
<feature type="active site" description="Nucleophile" evidence="10">
    <location>
        <position position="9"/>
    </location>
</feature>
<feature type="region of interest" description="Imidazoleglycerol-phosphate dehydratase" evidence="10">
    <location>
        <begin position="171"/>
        <end position="376"/>
    </location>
</feature>
<reference evidence="12" key="1">
    <citation type="journal article" date="2019" name="Int. J. Syst. Evol. Microbiol.">
        <title>The Global Catalogue of Microorganisms (GCM) 10K type strain sequencing project: providing services to taxonomists for standard genome sequencing and annotation.</title>
        <authorList>
            <consortium name="The Broad Institute Genomics Platform"/>
            <consortium name="The Broad Institute Genome Sequencing Center for Infectious Disease"/>
            <person name="Wu L."/>
            <person name="Ma J."/>
        </authorList>
    </citation>
    <scope>NUCLEOTIDE SEQUENCE [LARGE SCALE GENOMIC DNA]</scope>
    <source>
        <strain evidence="12">CGMCC 1.18439</strain>
    </source>
</reference>
<dbReference type="InterPro" id="IPR006543">
    <property type="entry name" value="Histidinol-phos"/>
</dbReference>
<evidence type="ECO:0000256" key="3">
    <source>
        <dbReference type="ARBA" id="ARBA00022605"/>
    </source>
</evidence>
<dbReference type="Gene3D" id="3.40.50.1000">
    <property type="entry name" value="HAD superfamily/HAD-like"/>
    <property type="match status" value="1"/>
</dbReference>
<dbReference type="NCBIfam" id="NF002114">
    <property type="entry name" value="PRK00951.2-4"/>
    <property type="match status" value="1"/>
</dbReference>
<comment type="subcellular location">
    <subcellularLocation>
        <location evidence="10">Cytoplasm</location>
    </subcellularLocation>
</comment>
<dbReference type="InterPro" id="IPR006549">
    <property type="entry name" value="HAD-SF_hydro_IIIA"/>
</dbReference>
<dbReference type="Pfam" id="PF00475">
    <property type="entry name" value="IGPD"/>
    <property type="match status" value="1"/>
</dbReference>
<dbReference type="HAMAP" id="MF_00076">
    <property type="entry name" value="HisB"/>
    <property type="match status" value="1"/>
</dbReference>
<dbReference type="Pfam" id="PF13242">
    <property type="entry name" value="Hydrolase_like"/>
    <property type="match status" value="1"/>
</dbReference>
<keyword evidence="12" id="KW-1185">Reference proteome</keyword>
<dbReference type="PROSITE" id="PS00955">
    <property type="entry name" value="IGP_DEHYDRATASE_2"/>
    <property type="match status" value="1"/>
</dbReference>
<dbReference type="CDD" id="cd07503">
    <property type="entry name" value="HAD_HisB-N"/>
    <property type="match status" value="1"/>
</dbReference>
<feature type="binding site" evidence="10">
    <location>
        <position position="95"/>
    </location>
    <ligand>
        <name>Zn(2+)</name>
        <dbReference type="ChEBI" id="CHEBI:29105"/>
    </ligand>
</feature>
<keyword evidence="2 10" id="KW-0963">Cytoplasm</keyword>
<keyword evidence="5 10" id="KW-0378">Hydrolase</keyword>
<feature type="binding site" evidence="10">
    <location>
        <position position="103"/>
    </location>
    <ligand>
        <name>Zn(2+)</name>
        <dbReference type="ChEBI" id="CHEBI:29105"/>
    </ligand>
</feature>
<keyword evidence="8 10" id="KW-0456">Lyase</keyword>
<comment type="catalytic activity">
    <reaction evidence="10">
        <text>D-erythro-1-(imidazol-4-yl)glycerol 3-phosphate = 3-(imidazol-4-yl)-2-oxopropyl phosphate + H2O</text>
        <dbReference type="Rhea" id="RHEA:11040"/>
        <dbReference type="ChEBI" id="CHEBI:15377"/>
        <dbReference type="ChEBI" id="CHEBI:57766"/>
        <dbReference type="ChEBI" id="CHEBI:58278"/>
        <dbReference type="EC" id="4.2.1.19"/>
    </reaction>
</comment>
<dbReference type="Gene3D" id="3.30.230.40">
    <property type="entry name" value="Imidazole glycerol phosphate dehydratase, domain 1"/>
    <property type="match status" value="2"/>
</dbReference>
<evidence type="ECO:0000256" key="6">
    <source>
        <dbReference type="ARBA" id="ARBA00022842"/>
    </source>
</evidence>
<feature type="binding site" evidence="10">
    <location>
        <position position="130"/>
    </location>
    <ligand>
        <name>Mg(2+)</name>
        <dbReference type="ChEBI" id="CHEBI:18420"/>
    </ligand>
</feature>
<dbReference type="SUPFAM" id="SSF54211">
    <property type="entry name" value="Ribosomal protein S5 domain 2-like"/>
    <property type="match status" value="2"/>
</dbReference>
<dbReference type="InterPro" id="IPR020566">
    <property type="entry name" value="His_synth_bifunc_HisB"/>
</dbReference>
<accession>A0ABQ3K0L9</accession>
<comment type="caution">
    <text evidence="11">The sequence shown here is derived from an EMBL/GenBank/DDBJ whole genome shotgun (WGS) entry which is preliminary data.</text>
</comment>
<feature type="binding site" evidence="10">
    <location>
        <position position="93"/>
    </location>
    <ligand>
        <name>Zn(2+)</name>
        <dbReference type="ChEBI" id="CHEBI:29105"/>
    </ligand>
</feature>
<feature type="binding site" evidence="10">
    <location>
        <position position="101"/>
    </location>
    <ligand>
        <name>Zn(2+)</name>
        <dbReference type="ChEBI" id="CHEBI:29105"/>
    </ligand>
</feature>
<dbReference type="InterPro" id="IPR023214">
    <property type="entry name" value="HAD_sf"/>
</dbReference>
<feature type="active site" description="Proton donor" evidence="10">
    <location>
        <position position="11"/>
    </location>
</feature>
<dbReference type="NCBIfam" id="TIGR01662">
    <property type="entry name" value="HAD-SF-IIIA"/>
    <property type="match status" value="1"/>
</dbReference>
<organism evidence="11 12">
    <name type="scientific">Deinococcus piscis</name>
    <dbReference type="NCBI Taxonomy" id="394230"/>
    <lineage>
        <taxon>Bacteria</taxon>
        <taxon>Thermotogati</taxon>
        <taxon>Deinococcota</taxon>
        <taxon>Deinococci</taxon>
        <taxon>Deinococcales</taxon>
        <taxon>Deinococcaceae</taxon>
        <taxon>Deinococcus</taxon>
    </lineage>
</organism>
<dbReference type="InterPro" id="IPR000807">
    <property type="entry name" value="ImidazoleglycerolP_deHydtase"/>
</dbReference>
<evidence type="ECO:0000256" key="10">
    <source>
        <dbReference type="HAMAP-Rule" id="MF_01022"/>
    </source>
</evidence>
<dbReference type="EC" id="3.1.3.15" evidence="10"/>
<evidence type="ECO:0000313" key="12">
    <source>
        <dbReference type="Proteomes" id="UP000632154"/>
    </source>
</evidence>
<dbReference type="EMBL" id="BNAL01000002">
    <property type="protein sequence ID" value="GHF94706.1"/>
    <property type="molecule type" value="Genomic_DNA"/>
</dbReference>
<evidence type="ECO:0000256" key="9">
    <source>
        <dbReference type="ARBA" id="ARBA00023268"/>
    </source>
</evidence>
<dbReference type="RefSeq" id="WP_189641938.1">
    <property type="nucleotide sequence ID" value="NZ_BNAL01000002.1"/>
</dbReference>
<comment type="similarity">
    <text evidence="10">In the C-terminal section; belongs to the imidazoleglycerol-phosphate dehydratase family.</text>
</comment>
<dbReference type="InterPro" id="IPR020568">
    <property type="entry name" value="Ribosomal_Su5_D2-typ_SF"/>
</dbReference>
<dbReference type="EC" id="4.2.1.19" evidence="10"/>
<keyword evidence="6 10" id="KW-0460">Magnesium</keyword>
<feature type="region of interest" description="Histidinol-phosphatase" evidence="10">
    <location>
        <begin position="1"/>
        <end position="170"/>
    </location>
</feature>
<name>A0ABQ3K0L9_9DEIO</name>
<feature type="binding site" evidence="10">
    <location>
        <position position="11"/>
    </location>
    <ligand>
        <name>Mg(2+)</name>
        <dbReference type="ChEBI" id="CHEBI:18420"/>
    </ligand>
</feature>
<keyword evidence="3 10" id="KW-0028">Amino-acid biosynthesis</keyword>
<evidence type="ECO:0000256" key="7">
    <source>
        <dbReference type="ARBA" id="ARBA00023102"/>
    </source>
</evidence>
<dbReference type="PANTHER" id="PTHR23133">
    <property type="entry name" value="IMIDAZOLEGLYCEROL-PHOSPHATE DEHYDRATASE HIS7"/>
    <property type="match status" value="1"/>
</dbReference>
<evidence type="ECO:0000256" key="1">
    <source>
        <dbReference type="ARBA" id="ARBA00005047"/>
    </source>
</evidence>
<dbReference type="PROSITE" id="PS00954">
    <property type="entry name" value="IGP_DEHYDRATASE_1"/>
    <property type="match status" value="1"/>
</dbReference>
<keyword evidence="7 10" id="KW-0368">Histidine biosynthesis</keyword>
<evidence type="ECO:0000313" key="11">
    <source>
        <dbReference type="EMBL" id="GHF94706.1"/>
    </source>
</evidence>
<dbReference type="InterPro" id="IPR036412">
    <property type="entry name" value="HAD-like_sf"/>
</dbReference>
<evidence type="ECO:0000256" key="4">
    <source>
        <dbReference type="ARBA" id="ARBA00022723"/>
    </source>
</evidence>
<dbReference type="NCBIfam" id="NF002111">
    <property type="entry name" value="PRK00951.2-1"/>
    <property type="match status" value="1"/>
</dbReference>
<keyword evidence="9 10" id="KW-0511">Multifunctional enzyme</keyword>
<comment type="pathway">
    <text evidence="10">Amino-acid biosynthesis; L-histidine biosynthesis; L-histidine from 5-phospho-alpha-D-ribose 1-diphosphate: step 8/9.</text>
</comment>
<evidence type="ECO:0000256" key="5">
    <source>
        <dbReference type="ARBA" id="ARBA00022801"/>
    </source>
</evidence>
<dbReference type="SUPFAM" id="SSF56784">
    <property type="entry name" value="HAD-like"/>
    <property type="match status" value="1"/>
</dbReference>
<dbReference type="NCBIfam" id="TIGR01656">
    <property type="entry name" value="Histidinol-ppas"/>
    <property type="match status" value="1"/>
</dbReference>
<dbReference type="InterPro" id="IPR005954">
    <property type="entry name" value="HisB_N"/>
</dbReference>
<dbReference type="NCBIfam" id="NF003937">
    <property type="entry name" value="PRK05446.1"/>
    <property type="match status" value="1"/>
</dbReference>
<comment type="pathway">
    <text evidence="1 10">Amino-acid biosynthesis; L-histidine biosynthesis; L-histidine from 5-phospho-alpha-D-ribose 1-diphosphate: step 6/9.</text>
</comment>
<dbReference type="InterPro" id="IPR038494">
    <property type="entry name" value="IGPD_sf"/>
</dbReference>
<gene>
    <name evidence="10 11" type="primary">hisB</name>
    <name evidence="11" type="ORF">GCM10017783_03450</name>
</gene>
<comment type="catalytic activity">
    <reaction evidence="10">
        <text>L-histidinol phosphate + H2O = L-histidinol + phosphate</text>
        <dbReference type="Rhea" id="RHEA:14465"/>
        <dbReference type="ChEBI" id="CHEBI:15377"/>
        <dbReference type="ChEBI" id="CHEBI:43474"/>
        <dbReference type="ChEBI" id="CHEBI:57699"/>
        <dbReference type="ChEBI" id="CHEBI:57980"/>
        <dbReference type="EC" id="3.1.3.15"/>
    </reaction>
</comment>
<proteinExistence type="inferred from homology"/>
<comment type="cofactor">
    <cofactor evidence="10">
        <name>Mg(2+)</name>
        <dbReference type="ChEBI" id="CHEBI:18420"/>
    </cofactor>
</comment>
<dbReference type="CDD" id="cd07914">
    <property type="entry name" value="IGPD"/>
    <property type="match status" value="1"/>
</dbReference>
<comment type="cofactor">
    <cofactor evidence="10">
        <name>Zn(2+)</name>
        <dbReference type="ChEBI" id="CHEBI:29105"/>
    </cofactor>
</comment>
<comment type="similarity">
    <text evidence="10">In the N-terminal section; belongs to the histidinol-phosphatase family.</text>
</comment>
<sequence>MNQPTLFIDRDGTLVLEPPTDKQLDALDKLELEPLVIPALRDLQAAGFRLVMVSNQDGLGTPSFQLESFEAPHRMMLDIFASQGVNFDAVYICPHFPEDGCDCRKPKVGLVLDELRERRFDPRRSFVIGDRATDLELAANMGIEGILYRRGGEGGGLDWPAIAAGLLGRERTAEVRRTTRETDITVRVNLDAGGPVRISTGVGFFDHMLDQIATHGGFALEVEVAGDLHIDEHHTVEDTALALGQALREALGDKRGIGRFGHDRSDGPDITPEQTSHFVLPMDEVRAECALDLSGRPYLVFSADFTREKVGELDTSLVEHFFQSLTQTLGATLHLSVTDGGNAHHQVESLFKVFGRALRQCLRREGHALPSSKGVL</sequence>
<dbReference type="NCBIfam" id="TIGR01261">
    <property type="entry name" value="hisB_Nterm"/>
    <property type="match status" value="1"/>
</dbReference>
<feature type="binding site" evidence="10">
    <location>
        <position position="9"/>
    </location>
    <ligand>
        <name>Mg(2+)</name>
        <dbReference type="ChEBI" id="CHEBI:18420"/>
    </ligand>
</feature>
<keyword evidence="4 10" id="KW-0479">Metal-binding</keyword>
<evidence type="ECO:0000256" key="2">
    <source>
        <dbReference type="ARBA" id="ARBA00022490"/>
    </source>
</evidence>